<protein>
    <recommendedName>
        <fullName evidence="1">Transposase DDE domain-containing protein</fullName>
    </recommendedName>
</protein>
<evidence type="ECO:0000313" key="3">
    <source>
        <dbReference type="Proteomes" id="UP000318065"/>
    </source>
</evidence>
<dbReference type="AlphaFoldDB" id="A0A510HLK3"/>
<accession>A0A510HLK3</accession>
<dbReference type="EMBL" id="AP019791">
    <property type="protein sequence ID" value="BBL79297.1"/>
    <property type="molecule type" value="Genomic_DNA"/>
</dbReference>
<keyword evidence="3" id="KW-1185">Reference proteome</keyword>
<gene>
    <name evidence="2" type="ORF">RxyAA322_11510</name>
</gene>
<evidence type="ECO:0000313" key="2">
    <source>
        <dbReference type="EMBL" id="BBL79297.1"/>
    </source>
</evidence>
<name>A0A510HLK3_9ACTN</name>
<organism evidence="2 3">
    <name type="scientific">Rubrobacter xylanophilus</name>
    <dbReference type="NCBI Taxonomy" id="49319"/>
    <lineage>
        <taxon>Bacteria</taxon>
        <taxon>Bacillati</taxon>
        <taxon>Actinomycetota</taxon>
        <taxon>Rubrobacteria</taxon>
        <taxon>Rubrobacterales</taxon>
        <taxon>Rubrobacteraceae</taxon>
        <taxon>Rubrobacter</taxon>
    </lineage>
</organism>
<proteinExistence type="predicted"/>
<feature type="domain" description="Transposase DDE" evidence="1">
    <location>
        <begin position="17"/>
        <end position="170"/>
    </location>
</feature>
<dbReference type="Proteomes" id="UP000318065">
    <property type="component" value="Chromosome"/>
</dbReference>
<sequence length="192" mass="21105">MEDCAPHLLRFETAPLELEAAFDGGRITSDGGLLWLAQIDGELGLCEAIASYVPEWRSQRSVRRSLATLVRQRVYQIACGYEDQNDADTLRTDPLLKLVLGRLPERETDLASQPTLSRLENAPGVKDCLRIAEALGELYVRERSKDGVPSRILLDFDATDPPTESRKALTTTATIKSASSTLCWSLTGTPVS</sequence>
<reference evidence="2" key="1">
    <citation type="journal article" date="2019" name="Microbiol. Resour. Announc.">
        <title>Complete Genome Sequence of Rubrobacter xylanophilus Strain AA3-22, Isolated from Arima Onsen in Japan.</title>
        <authorList>
            <person name="Tomariguchi N."/>
            <person name="Miyazaki K."/>
        </authorList>
    </citation>
    <scope>NUCLEOTIDE SEQUENCE [LARGE SCALE GENOMIC DNA]</scope>
    <source>
        <strain evidence="2">AA3-22</strain>
    </source>
</reference>
<dbReference type="InterPro" id="IPR025668">
    <property type="entry name" value="Tnp_DDE_dom"/>
</dbReference>
<dbReference type="OrthoDB" id="8482126at2"/>
<evidence type="ECO:0000259" key="1">
    <source>
        <dbReference type="Pfam" id="PF13701"/>
    </source>
</evidence>
<dbReference type="Pfam" id="PF13701">
    <property type="entry name" value="DDE_Tnp_1_4"/>
    <property type="match status" value="1"/>
</dbReference>